<dbReference type="Gene3D" id="3.40.630.30">
    <property type="match status" value="1"/>
</dbReference>
<evidence type="ECO:0000313" key="4">
    <source>
        <dbReference type="EMBL" id="OXC80307.1"/>
    </source>
</evidence>
<dbReference type="CDD" id="cd04301">
    <property type="entry name" value="NAT_SF"/>
    <property type="match status" value="1"/>
</dbReference>
<keyword evidence="2" id="KW-0012">Acyltransferase</keyword>
<evidence type="ECO:0000256" key="2">
    <source>
        <dbReference type="ARBA" id="ARBA00023315"/>
    </source>
</evidence>
<dbReference type="PROSITE" id="PS51186">
    <property type="entry name" value="GNAT"/>
    <property type="match status" value="1"/>
</dbReference>
<dbReference type="eggNOG" id="COG0456">
    <property type="taxonomic scope" value="Bacteria"/>
</dbReference>
<dbReference type="Proteomes" id="UP000214720">
    <property type="component" value="Unassembled WGS sequence"/>
</dbReference>
<accession>A0A226XBH7</accession>
<comment type="caution">
    <text evidence="4">The sequence shown here is derived from an EMBL/GenBank/DDBJ whole genome shotgun (WGS) entry which is preliminary data.</text>
</comment>
<organism evidence="4 5">
    <name type="scientific">Caballeronia sordidicola</name>
    <name type="common">Burkholderia sordidicola</name>
    <dbReference type="NCBI Taxonomy" id="196367"/>
    <lineage>
        <taxon>Bacteria</taxon>
        <taxon>Pseudomonadati</taxon>
        <taxon>Pseudomonadota</taxon>
        <taxon>Betaproteobacteria</taxon>
        <taxon>Burkholderiales</taxon>
        <taxon>Burkholderiaceae</taxon>
        <taxon>Caballeronia</taxon>
    </lineage>
</organism>
<evidence type="ECO:0000313" key="5">
    <source>
        <dbReference type="Proteomes" id="UP000214720"/>
    </source>
</evidence>
<protein>
    <submittedName>
        <fullName evidence="4">Acetyltransferase (GNAT) family protein</fullName>
    </submittedName>
</protein>
<keyword evidence="1 4" id="KW-0808">Transferase</keyword>
<dbReference type="GO" id="GO:0008080">
    <property type="term" value="F:N-acetyltransferase activity"/>
    <property type="evidence" value="ECO:0007669"/>
    <property type="project" value="TreeGrafter"/>
</dbReference>
<dbReference type="InterPro" id="IPR051016">
    <property type="entry name" value="Diverse_Substrate_AcTransf"/>
</dbReference>
<dbReference type="PANTHER" id="PTHR10545:SF42">
    <property type="entry name" value="ACETYLTRANSFERASE"/>
    <property type="match status" value="1"/>
</dbReference>
<dbReference type="EMBL" id="MTHB01000022">
    <property type="protein sequence ID" value="OXC80307.1"/>
    <property type="molecule type" value="Genomic_DNA"/>
</dbReference>
<feature type="domain" description="N-acetyltransferase" evidence="3">
    <location>
        <begin position="24"/>
        <end position="169"/>
    </location>
</feature>
<dbReference type="PANTHER" id="PTHR10545">
    <property type="entry name" value="DIAMINE N-ACETYLTRANSFERASE"/>
    <property type="match status" value="1"/>
</dbReference>
<dbReference type="SUPFAM" id="SSF55729">
    <property type="entry name" value="Acyl-CoA N-acyltransferases (Nat)"/>
    <property type="match status" value="1"/>
</dbReference>
<sequence length="169" mass="19339">MISLAISPNPKCQETTPMTSTTPIEIKSVAASDFDAWLALWRGYQAFYKTDIPMDTTRRTWARMLDPAEPVFAAVAVMDGRIVAIVHWIMHRSCWTEGDYCYLQDLYVEPVIRGAGIGRKLIEHVYAKAAQAQCSRVWWLTHETNTDAMQLYDRIADRSGFVQYRKMLG</sequence>
<dbReference type="InterPro" id="IPR000182">
    <property type="entry name" value="GNAT_dom"/>
</dbReference>
<dbReference type="Pfam" id="PF00583">
    <property type="entry name" value="Acetyltransf_1"/>
    <property type="match status" value="1"/>
</dbReference>
<gene>
    <name evidence="4" type="ORF">BSU04_02355</name>
</gene>
<dbReference type="AlphaFoldDB" id="A0A226XBH7"/>
<evidence type="ECO:0000259" key="3">
    <source>
        <dbReference type="PROSITE" id="PS51186"/>
    </source>
</evidence>
<proteinExistence type="predicted"/>
<dbReference type="InterPro" id="IPR016181">
    <property type="entry name" value="Acyl_CoA_acyltransferase"/>
</dbReference>
<name>A0A226XBH7_CABSO</name>
<evidence type="ECO:0000256" key="1">
    <source>
        <dbReference type="ARBA" id="ARBA00022679"/>
    </source>
</evidence>
<reference evidence="5" key="1">
    <citation type="submission" date="2017-01" db="EMBL/GenBank/DDBJ databases">
        <title>Genome Analysis of Deinococcus marmoris KOPRI26562.</title>
        <authorList>
            <person name="Kim J.H."/>
            <person name="Oh H.-M."/>
        </authorList>
    </citation>
    <scope>NUCLEOTIDE SEQUENCE [LARGE SCALE GENOMIC DNA]</scope>
    <source>
        <strain evidence="5">PAMC 26633</strain>
    </source>
</reference>